<gene>
    <name evidence="5" type="ORF">SAMN02745207_02633</name>
</gene>
<dbReference type="InterPro" id="IPR014710">
    <property type="entry name" value="RmlC-like_jellyroll"/>
</dbReference>
<dbReference type="Gene3D" id="1.10.10.60">
    <property type="entry name" value="Homeodomain-like"/>
    <property type="match status" value="2"/>
</dbReference>
<dbReference type="EMBL" id="FQXM01000014">
    <property type="protein sequence ID" value="SHH81524.1"/>
    <property type="molecule type" value="Genomic_DNA"/>
</dbReference>
<protein>
    <submittedName>
        <fullName evidence="5">AraC-type DNA-binding protein</fullName>
    </submittedName>
</protein>
<dbReference type="InterPro" id="IPR009057">
    <property type="entry name" value="Homeodomain-like_sf"/>
</dbReference>
<keyword evidence="2 5" id="KW-0238">DNA-binding</keyword>
<dbReference type="PANTHER" id="PTHR43280:SF34">
    <property type="entry name" value="ARAC-FAMILY TRANSCRIPTIONAL REGULATOR"/>
    <property type="match status" value="1"/>
</dbReference>
<dbReference type="GO" id="GO:0043565">
    <property type="term" value="F:sequence-specific DNA binding"/>
    <property type="evidence" value="ECO:0007669"/>
    <property type="project" value="InterPro"/>
</dbReference>
<keyword evidence="6" id="KW-1185">Reference proteome</keyword>
<dbReference type="PANTHER" id="PTHR43280">
    <property type="entry name" value="ARAC-FAMILY TRANSCRIPTIONAL REGULATOR"/>
    <property type="match status" value="1"/>
</dbReference>
<evidence type="ECO:0000313" key="6">
    <source>
        <dbReference type="Proteomes" id="UP000184447"/>
    </source>
</evidence>
<dbReference type="Proteomes" id="UP000184447">
    <property type="component" value="Unassembled WGS sequence"/>
</dbReference>
<evidence type="ECO:0000256" key="1">
    <source>
        <dbReference type="ARBA" id="ARBA00023015"/>
    </source>
</evidence>
<dbReference type="PROSITE" id="PS00041">
    <property type="entry name" value="HTH_ARAC_FAMILY_1"/>
    <property type="match status" value="1"/>
</dbReference>
<dbReference type="STRING" id="1121316.SAMN02745207_02633"/>
<dbReference type="Pfam" id="PF02311">
    <property type="entry name" value="AraC_binding"/>
    <property type="match status" value="1"/>
</dbReference>
<dbReference type="InterPro" id="IPR003313">
    <property type="entry name" value="AraC-bd"/>
</dbReference>
<dbReference type="InterPro" id="IPR037923">
    <property type="entry name" value="HTH-like"/>
</dbReference>
<dbReference type="Gene3D" id="2.60.120.10">
    <property type="entry name" value="Jelly Rolls"/>
    <property type="match status" value="1"/>
</dbReference>
<dbReference type="SUPFAM" id="SSF51215">
    <property type="entry name" value="Regulatory protein AraC"/>
    <property type="match status" value="1"/>
</dbReference>
<organism evidence="5 6">
    <name type="scientific">Clostridium grantii DSM 8605</name>
    <dbReference type="NCBI Taxonomy" id="1121316"/>
    <lineage>
        <taxon>Bacteria</taxon>
        <taxon>Bacillati</taxon>
        <taxon>Bacillota</taxon>
        <taxon>Clostridia</taxon>
        <taxon>Eubacteriales</taxon>
        <taxon>Clostridiaceae</taxon>
        <taxon>Clostridium</taxon>
    </lineage>
</organism>
<dbReference type="AlphaFoldDB" id="A0A1M5W2T2"/>
<evidence type="ECO:0000313" key="5">
    <source>
        <dbReference type="EMBL" id="SHH81524.1"/>
    </source>
</evidence>
<dbReference type="GO" id="GO:0003700">
    <property type="term" value="F:DNA-binding transcription factor activity"/>
    <property type="evidence" value="ECO:0007669"/>
    <property type="project" value="InterPro"/>
</dbReference>
<dbReference type="PRINTS" id="PR00032">
    <property type="entry name" value="HTHARAC"/>
</dbReference>
<dbReference type="PROSITE" id="PS01124">
    <property type="entry name" value="HTH_ARAC_FAMILY_2"/>
    <property type="match status" value="1"/>
</dbReference>
<dbReference type="OrthoDB" id="9774814at2"/>
<dbReference type="SUPFAM" id="SSF46689">
    <property type="entry name" value="Homeodomain-like"/>
    <property type="match status" value="2"/>
</dbReference>
<proteinExistence type="predicted"/>
<keyword evidence="3" id="KW-0804">Transcription</keyword>
<dbReference type="InterPro" id="IPR018060">
    <property type="entry name" value="HTH_AraC"/>
</dbReference>
<dbReference type="InterPro" id="IPR018062">
    <property type="entry name" value="HTH_AraC-typ_CS"/>
</dbReference>
<dbReference type="SMART" id="SM00342">
    <property type="entry name" value="HTH_ARAC"/>
    <property type="match status" value="1"/>
</dbReference>
<dbReference type="RefSeq" id="WP_073338880.1">
    <property type="nucleotide sequence ID" value="NZ_FQXM01000014.1"/>
</dbReference>
<dbReference type="Pfam" id="PF12833">
    <property type="entry name" value="HTH_18"/>
    <property type="match status" value="1"/>
</dbReference>
<accession>A0A1M5W2T2</accession>
<keyword evidence="1" id="KW-0805">Transcription regulation</keyword>
<evidence type="ECO:0000256" key="2">
    <source>
        <dbReference type="ARBA" id="ARBA00023125"/>
    </source>
</evidence>
<evidence type="ECO:0000259" key="4">
    <source>
        <dbReference type="PROSITE" id="PS01124"/>
    </source>
</evidence>
<feature type="domain" description="HTH araC/xylS-type" evidence="4">
    <location>
        <begin position="181"/>
        <end position="278"/>
    </location>
</feature>
<evidence type="ECO:0000256" key="3">
    <source>
        <dbReference type="ARBA" id="ARBA00023163"/>
    </source>
</evidence>
<sequence>MTKDLVSYKTSDFYFSHPFTESPTDIDTHIHDCYELFYFISGDVKYYIEGQVYQLEKNDMIVTNSRELHRIVFNSQKNYERKWIQFKSEFIFPLQTKDYNMLTYIEKRKLGYFNRIRSENVISYGIDKYWLEIEKYCQNDSAESSIMIKTLLVQMLIKINKIFSENKIVIMDSFENNEKINTILDYINENLNKTITLDLLEKLFYVNKYYLSHIFKKSTGFTVIEYITYKRIIEATKLLYKGIPILEISDAVGFGDYSNFYKAFKKITGVSPKQYTKEF</sequence>
<dbReference type="InterPro" id="IPR020449">
    <property type="entry name" value="Tscrpt_reg_AraC-type_HTH"/>
</dbReference>
<reference evidence="5 6" key="1">
    <citation type="submission" date="2016-11" db="EMBL/GenBank/DDBJ databases">
        <authorList>
            <person name="Jaros S."/>
            <person name="Januszkiewicz K."/>
            <person name="Wedrychowicz H."/>
        </authorList>
    </citation>
    <scope>NUCLEOTIDE SEQUENCE [LARGE SCALE GENOMIC DNA]</scope>
    <source>
        <strain evidence="5 6">DSM 8605</strain>
    </source>
</reference>
<name>A0A1M5W2T2_9CLOT</name>